<dbReference type="GO" id="GO:0016874">
    <property type="term" value="F:ligase activity"/>
    <property type="evidence" value="ECO:0007669"/>
    <property type="project" value="UniProtKB-KW"/>
</dbReference>
<dbReference type="GO" id="GO:0044550">
    <property type="term" value="P:secondary metabolite biosynthetic process"/>
    <property type="evidence" value="ECO:0007669"/>
    <property type="project" value="UniProtKB-ARBA"/>
</dbReference>
<evidence type="ECO:0000259" key="6">
    <source>
        <dbReference type="PROSITE" id="PS50075"/>
    </source>
</evidence>
<feature type="domain" description="Carrier" evidence="6">
    <location>
        <begin position="2098"/>
        <end position="2173"/>
    </location>
</feature>
<dbReference type="InterPro" id="IPR020845">
    <property type="entry name" value="AMP-binding_CS"/>
</dbReference>
<evidence type="ECO:0000256" key="3">
    <source>
        <dbReference type="ARBA" id="ARBA00022450"/>
    </source>
</evidence>
<dbReference type="InterPro" id="IPR036736">
    <property type="entry name" value="ACP-like_sf"/>
</dbReference>
<dbReference type="Gene3D" id="2.30.38.10">
    <property type="entry name" value="Luciferase, Domain 3"/>
    <property type="match status" value="4"/>
</dbReference>
<dbReference type="InterPro" id="IPR000873">
    <property type="entry name" value="AMP-dep_synth/lig_dom"/>
</dbReference>
<proteinExistence type="inferred from homology"/>
<dbReference type="CDD" id="cd19544">
    <property type="entry name" value="E-C_NRPS"/>
    <property type="match status" value="1"/>
</dbReference>
<evidence type="ECO:0000256" key="1">
    <source>
        <dbReference type="ARBA" id="ARBA00001957"/>
    </source>
</evidence>
<dbReference type="CDD" id="cd05930">
    <property type="entry name" value="A_NRPS"/>
    <property type="match status" value="1"/>
</dbReference>
<dbReference type="GO" id="GO:0072330">
    <property type="term" value="P:monocarboxylic acid biosynthetic process"/>
    <property type="evidence" value="ECO:0007669"/>
    <property type="project" value="UniProtKB-ARBA"/>
</dbReference>
<dbReference type="FunFam" id="2.30.38.10:FF:000001">
    <property type="entry name" value="Non-ribosomal peptide synthetase PvdI"/>
    <property type="match status" value="3"/>
</dbReference>
<name>A0A1M6E747_9VIBR</name>
<comment type="similarity">
    <text evidence="2">Belongs to the ATP-dependent AMP-binding enzyme family.</text>
</comment>
<dbReference type="SUPFAM" id="SSF47336">
    <property type="entry name" value="ACP-like"/>
    <property type="match status" value="4"/>
</dbReference>
<dbReference type="GO" id="GO:0031177">
    <property type="term" value="F:phosphopantetheine binding"/>
    <property type="evidence" value="ECO:0007669"/>
    <property type="project" value="InterPro"/>
</dbReference>
<dbReference type="Gene3D" id="3.30.559.10">
    <property type="entry name" value="Chloramphenicol acetyltransferase-like domain"/>
    <property type="match status" value="4"/>
</dbReference>
<feature type="domain" description="Carrier" evidence="6">
    <location>
        <begin position="4224"/>
        <end position="4299"/>
    </location>
</feature>
<evidence type="ECO:0000313" key="8">
    <source>
        <dbReference type="Proteomes" id="UP000184608"/>
    </source>
</evidence>
<dbReference type="PROSITE" id="PS50075">
    <property type="entry name" value="CARRIER"/>
    <property type="match status" value="4"/>
</dbReference>
<dbReference type="Proteomes" id="UP000184608">
    <property type="component" value="Unassembled WGS sequence"/>
</dbReference>
<organism evidence="7 8">
    <name type="scientific">Vibrio aerogenes CECT 7868</name>
    <dbReference type="NCBI Taxonomy" id="1216006"/>
    <lineage>
        <taxon>Bacteria</taxon>
        <taxon>Pseudomonadati</taxon>
        <taxon>Pseudomonadota</taxon>
        <taxon>Gammaproteobacteria</taxon>
        <taxon>Vibrionales</taxon>
        <taxon>Vibrionaceae</taxon>
        <taxon>Vibrio</taxon>
    </lineage>
</organism>
<dbReference type="FunFam" id="1.10.1200.10:FF:000005">
    <property type="entry name" value="Nonribosomal peptide synthetase 1"/>
    <property type="match status" value="2"/>
</dbReference>
<dbReference type="Pfam" id="PF00550">
    <property type="entry name" value="PP-binding"/>
    <property type="match status" value="4"/>
</dbReference>
<dbReference type="Gene3D" id="1.10.1200.10">
    <property type="entry name" value="ACP-like"/>
    <property type="match status" value="4"/>
</dbReference>
<dbReference type="InterPro" id="IPR025110">
    <property type="entry name" value="AMP-bd_C"/>
</dbReference>
<dbReference type="GO" id="GO:0005737">
    <property type="term" value="C:cytoplasm"/>
    <property type="evidence" value="ECO:0007669"/>
    <property type="project" value="TreeGrafter"/>
</dbReference>
<dbReference type="NCBIfam" id="NF003417">
    <property type="entry name" value="PRK04813.1"/>
    <property type="match status" value="4"/>
</dbReference>
<dbReference type="NCBIfam" id="TIGR01733">
    <property type="entry name" value="AA-adenyl-dom"/>
    <property type="match status" value="4"/>
</dbReference>
<dbReference type="FunFam" id="3.40.50.12780:FF:000012">
    <property type="entry name" value="Non-ribosomal peptide synthetase"/>
    <property type="match status" value="2"/>
</dbReference>
<evidence type="ECO:0000256" key="2">
    <source>
        <dbReference type="ARBA" id="ARBA00006432"/>
    </source>
</evidence>
<dbReference type="PANTHER" id="PTHR45527:SF1">
    <property type="entry name" value="FATTY ACID SYNTHASE"/>
    <property type="match status" value="1"/>
</dbReference>
<comment type="cofactor">
    <cofactor evidence="1">
        <name>pantetheine 4'-phosphate</name>
        <dbReference type="ChEBI" id="CHEBI:47942"/>
    </cofactor>
</comment>
<dbReference type="InterPro" id="IPR045851">
    <property type="entry name" value="AMP-bd_C_sf"/>
</dbReference>
<dbReference type="CDD" id="cd17643">
    <property type="entry name" value="A_NRPS_Cytc1-like"/>
    <property type="match status" value="1"/>
</dbReference>
<sequence>MDQNKKSNPVSELPEDEVVRLFQLAKAKGLKRKKKAANRTIEPVARSEEGEPLGLAQRRIWFLSEMEQETSEAYIINGAYRLEGQLDIDALQTTLDRLAARHESLRTCFSRHDGQPVQKILPAETGFRFTHADASNTDLSAPYLPQFDLTTGPLACAELVRVSDQQHILRVALHHAIADGWSMSVLIGEVGRLYAALTQNQPDPLPLLPVQFADYAHWQQALPAETMQTQKDYWLKQLGDAPEYLDLITDFPRPVVQEHRGNSLKFSLDPALSAALKNLSQRFDTTLFMTLFASWGALMGRLANQDDVVIGIPVAGRNRAELEGLIGMFVNTQALRVDLSDNPDTAALLGQVKATSLAAQSHQDIPFEQVVEAIAPTRDPSRSPVFQVLFALQNLPDATLTLPGLTLSAVDEPMSTAKFELSLLIDECGDQLCGYLNYATALFSEATITRYLNYWIRLLEGMVAEPETAVKALPLLDEPEYQQVIHQFNDTRYDYPSDIGVHSLFSRQAQKTPDALAVVYENGMPDGGHMDYATLENRANQLAHRLIEAGVSRGQFVVISLPRSLQLVVAELAILKCGAAYVPMDPNAPQDRLDFVLADCGATVIVAAGEPVVVDADVQIINIDAVSEEAILQGQALQGQAAVDVPVRGHDPAYVMYTSGSTGKPKGVMIPHQGIARLVINNGYMEIDPADRVAFAVNPVFDVSTMELWGPLLNGASVVVISQETLLDADAFSAALSRHQVSILWLTVGLFNQYATRIGPVFAGLKYLLVGGDALDPKTIRQVLLNHPPQKLLNGYGPTEATTFALTHDIQSVGEQDASIPLGRPIGNTQIYVLNDNRQPVPCGVAGEIYIAGDGVALEYLGRPELTAASFLPDPFSDQPGARMYKSGDLGYWRQDGILEFLGRNDFQVKIRGFRIELGEIEAALRDCAGVQQALVIAPTLPSGEKRLVAYVSGQDLCAETLKEKLGGRLPAYMVPAAFMVLEQMPLNANGKVDRKALPAPDESAFARAEYEPPQGETEQLLAGIWQSLLSIAQVSRHDNFFELGGHSLLAVQMIEQLRQHQMHLAVRDLFSHPTVAGLAPVLAGQSAAQTAVPPNLIPPSCQAITPQMLPLAELTQAEIDTVAARVDGGMVNIQDIYPLAPLQEGILFHHLLQQDGDPYVTRFIQALRDESEVDAFLAALEPVIQRHDILRTAVVWEGLESPVQVVWRQAPVRVQTLDLTHSEDVATALQQHVDPAHTRMDVQRAPMIEAYKVADPAHNRWLLCFLCHHLCNDHTTLELVVEEVMAHLAGQADQLPQPLPFRNFVARSRSVSDAEHQAYFTRQLAEIDEPCAPFGLLNVRHNGEQNENLNVALDASLAQRLRRLARQRGMSPATLFHLAWGMVTRAATGQNDVVFGTVLFGRMDGGEGADRVMGMFLNTLPLRLSLADLTAEQALQHTRDQLAGLLAHEHASLVQAQQCSGVDAGTPLFSALLNYRYQGGSQQLETPAPLKMSVVFAEESTNYPLNLSVNDIDGADFSLDVMVTRQIGAERIAGMMTTALAGLADALEQRSATDIIRLNVLPEAQLNQVLHGFNQTRKTFRHNVCIYQLFERFDWETPDAVALVSDHESLTYEQLNSRANRLAHWLIAQGIQPDDRVGVAVPRHVDLIVAMLATFKAGGVYVPMDPNYPDSRLLHILTDSAPKVLITTADVAPRFAQTQGGWKKIDIQRHQSRWAKQPDHNPQVEGLTPHHLAYLIYTSGSTGLPKGVMVPHHGLCNVASAQRRLFNVGADSRVLQFSSISFDASVFDMVMGLCTGAALHLAGPSQLLGDALSDVLEARQITHVTLPPAALSSLDPARALPDLKVLITAGEALTRAVIEPWLDGRKVFNAYGPTETTIWATTAALHQPFTGQPSIGQPVENTRIYILDAQGVPVPVGVCGEIYIGGVGIARGYLNRDDLTQERFLIDPFSDQPDARMYRTGDLASWRPDGTIDYLGRSDQQVKIRGHRIEPGEIETALQQCQGVGSAVVVAAKDPSGYLSLTGYYTLSSKAGSSEMPETHVTPAALKARLSECLPEYMVPAAYVMLDALPLTPNGKVDLKALPAPDDSARVTRQYHAPQGETETALAGIWQQLLGVAQVGRDDHFFELGGHSLLAVQLISRIRSVLGCELSLTTLFAAPVLHALAGEISGQQTSPDALPEITPLAQGVRPPLSLAQQRLWFLSQMAPSATAAYTITRAVRLNGALNVGALQQALDEIVARHAPLRTCFADEDGVPVQVIGEATQGFPLTCLDAANDASEPCFPECFPEFDLSAGPLALGQLIRISDDEHWLHLAMHHIITDGWSMGIFTRELSALYRAFNRGEDSPLAPLTIQYGDYAAWQQTHLAGERLQQQQAYWSTQLKGIPECLSLPASRPRPEYQDYSGATVSLNLDATLTNALKTLSRSHDCTLYMTLLSGWAALMSRLSGQDDVVIGSPVAGRTRTEAEGLIGMFVNSLAIRVGFEDHPDTAGLLAQVKATALQGQSHQDLPFEQVVEAVAPQRNLTHSPVFQVMFALQNMPEESLEADGLILSSPAAEMTTAQVDLSLQVHEAGDSLVATLNYATALFDEPTARRYLHYWRNLLSAMTMAPAQPLSELPLMDEAEYQQIIHGFNADQTQFASEALIHQQFERQAHATPDAVAVVFEEQSLTYGELNHKANQLAHWLREQGVRPDSRVAIALPRCLELPVAILATLKAGGAYVPLDPDYPADRIAYTLHDSKPEVLITTLSVMSQPDGFTTESLDPAMSLVLLDQQTQPWASCPAENIPLQQSGVNCHHLAYIIYTSGSTGKPKGVMIEHRNVIRLMAATQTDYQFGAHDVWTLFHSYAFDFSVWEIWGALLFGGRLVIVPQLTSRSPQDFYLLLCEQGVTVLNQTPSAFRQLISAQGETPAAHQLRYVIFGGEALDLAALTPWYQRPVNAATQLVNMYGITETTVHTTYYPVMAEDAGRAGPSPIGRQLADLRLYILDPHQQPVPVGVAGELYVGGDGVARGYFNRPELTAERFPEDPFVTTPGARMYKSGDMGRWLADGSVEYLGRNDDQVKIRGFRIELGEISSVLQLCDGVQDAFVIAKGDGAEKRLVAYYLPAAVSGTAVTPDELKTRLGTALPDYMIPAAYVVLDEIPLTPNGKIDYRALPEPDEAALIRHEYEAPQSETEQKLAAIWQQLLGIEQVGRHDDFFALGGHSLMAVQLVSRLRTALDTELPLTTLFATPVLHELARALDTMAGASAALPEIVPLGSHENPPLSLAQQRLWFLSQMEPAASAAYVVYSGVRLTGALDVDALQRALNQIVTRHAPLRTRFADAGGVPVQIINDVQQGFPLTWLEGEALQHDIAPFCPEFNLTTGPLVQGQLIHISDEEHWLRLAMHHIITDGWSMGILTRELSALYAAYSQGQADPLPPLSIQYGDYAAWQQTHLQGEVLQQQQAYWKEQLSGIPECLTLPSDRPRPAHMDYRGAAVPVCLDSALTDGLKALSQRHGCTLYMTLLSAWAALMNRLSGEDDVVIGSPVAGRTRAELEGLIGMFVNTQALRVDLSGQPDTASLLSQVRATSLAAQANQDLPFEQVVEAVAPGRSLNHSPVFQVMFALQNMPEEMLEADGLTFSSLPAEMNTAQVDLSLLMYETANGLEGMLNFATALFDEKTVQRYLGYWQQLLAGMVANPDAPVSTLSLMDEAEYQQVTELFNQTQADYPSDTGVHSLYTRLAQQQPDAPAIIYPDLVTTQTQAAEEVCWRYAALEAAANALAGRLLASGVNPGQCVATLLPRSPQLIVAELAILKCGAVYVPLDPSTPPDRRDYVLSDCGAELILTEEGCHVDVSAQLLTVTEEMLSQSGAPVVDTQVRGDAPAYVMYTSGSTGQPKGVVVPHRAIVRLVIDNGYMDVSPSDRVAFAANPAFDATTMEVWAPLLNGASVVVVRQETLLNVDALATTLTDHQVNILWLTVGLFNQYADGLGQALSRLKYLLVGGDALDPKVIRQVLTDNPPEKLLNGYGPTETTTFALTHEIDSVSKDAVSIPLGRPIANTQIYLLDSHRQPVPRGVIGEIYIGGDGVALGYLGQPELTQNSFMPDPFSASPDARMYKSGDTGYWRADGTLEFAGRNDFQVKIRGFRIEPGEIEAALQACDGVQKALVIARTQASGEKQLVAYVTGTDLTAASLKARLGESLPAYMIPAAYVVLDQMPLTSNGKIDRRALPAPDESAFVTRTYEAPEGAMEIRLAAIWEQLLGVKQVGRQDDFFELGGHSLLAVQLIAEVRHQLNLEVTITQLFENASLSAFAAKLAYIKLSAFSSQDIEKVMQRLSKGKMND</sequence>
<dbReference type="OrthoDB" id="9757559at2"/>
<dbReference type="PANTHER" id="PTHR45527">
    <property type="entry name" value="NONRIBOSOMAL PEPTIDE SYNTHETASE"/>
    <property type="match status" value="1"/>
</dbReference>
<dbReference type="SUPFAM" id="SSF52777">
    <property type="entry name" value="CoA-dependent acyltransferases"/>
    <property type="match status" value="8"/>
</dbReference>
<feature type="domain" description="Carrier" evidence="6">
    <location>
        <begin position="3169"/>
        <end position="3244"/>
    </location>
</feature>
<dbReference type="Gene3D" id="3.30.300.30">
    <property type="match status" value="4"/>
</dbReference>
<feature type="domain" description="Carrier" evidence="6">
    <location>
        <begin position="1013"/>
        <end position="1087"/>
    </location>
</feature>
<protein>
    <submittedName>
        <fullName evidence="7">Tyrocidine synthase 3</fullName>
    </submittedName>
</protein>
<dbReference type="FunFam" id="3.40.50.980:FF:000002">
    <property type="entry name" value="Enterobactin synthetase component F"/>
    <property type="match status" value="1"/>
</dbReference>
<keyword evidence="5" id="KW-0436">Ligase</keyword>
<dbReference type="FunFam" id="3.30.300.30:FF:000010">
    <property type="entry name" value="Enterobactin synthetase component F"/>
    <property type="match status" value="4"/>
</dbReference>
<evidence type="ECO:0000256" key="4">
    <source>
        <dbReference type="ARBA" id="ARBA00022553"/>
    </source>
</evidence>
<dbReference type="FunFam" id="3.40.50.980:FF:000001">
    <property type="entry name" value="Non-ribosomal peptide synthetase"/>
    <property type="match status" value="4"/>
</dbReference>
<dbReference type="Pfam" id="PF13193">
    <property type="entry name" value="AMP-binding_C"/>
    <property type="match status" value="4"/>
</dbReference>
<keyword evidence="8" id="KW-1185">Reference proteome</keyword>
<dbReference type="RefSeq" id="WP_073605993.1">
    <property type="nucleotide sequence ID" value="NZ_FQXZ01000047.1"/>
</dbReference>
<dbReference type="PROSITE" id="PS00012">
    <property type="entry name" value="PHOSPHOPANTETHEINE"/>
    <property type="match status" value="4"/>
</dbReference>
<dbReference type="InterPro" id="IPR006162">
    <property type="entry name" value="Ppantetheine_attach_site"/>
</dbReference>
<dbReference type="STRING" id="1216006.VA7868_04392"/>
<dbReference type="FunFam" id="3.30.559.30:FF:000001">
    <property type="entry name" value="Non-ribosomal peptide synthetase"/>
    <property type="match status" value="2"/>
</dbReference>
<dbReference type="CDD" id="cd19531">
    <property type="entry name" value="LCL_NRPS-like"/>
    <property type="match status" value="3"/>
</dbReference>
<dbReference type="FunFam" id="1.10.1200.10:FF:000016">
    <property type="entry name" value="Non-ribosomal peptide synthase"/>
    <property type="match status" value="2"/>
</dbReference>
<accession>A0A1M6E747</accession>
<dbReference type="InterPro" id="IPR001242">
    <property type="entry name" value="Condensation_dom"/>
</dbReference>
<dbReference type="InterPro" id="IPR010071">
    <property type="entry name" value="AA_adenyl_dom"/>
</dbReference>
<dbReference type="GO" id="GO:0043041">
    <property type="term" value="P:amino acid activation for nonribosomal peptide biosynthetic process"/>
    <property type="evidence" value="ECO:0007669"/>
    <property type="project" value="TreeGrafter"/>
</dbReference>
<dbReference type="Gene3D" id="3.30.559.30">
    <property type="entry name" value="Nonribosomal peptide synthetase, condensation domain"/>
    <property type="match status" value="4"/>
</dbReference>
<dbReference type="PROSITE" id="PS00455">
    <property type="entry name" value="AMP_BINDING"/>
    <property type="match status" value="4"/>
</dbReference>
<dbReference type="InterPro" id="IPR023213">
    <property type="entry name" value="CAT-like_dom_sf"/>
</dbReference>
<gene>
    <name evidence="7" type="primary">tycC_3</name>
    <name evidence="7" type="ORF">VA7868_04392</name>
</gene>
<dbReference type="InterPro" id="IPR020806">
    <property type="entry name" value="PKS_PP-bd"/>
</dbReference>
<dbReference type="SUPFAM" id="SSF56801">
    <property type="entry name" value="Acetyl-CoA synthetase-like"/>
    <property type="match status" value="4"/>
</dbReference>
<dbReference type="CDD" id="cd12117">
    <property type="entry name" value="A_NRPS_Srf_like"/>
    <property type="match status" value="2"/>
</dbReference>
<dbReference type="Pfam" id="PF00501">
    <property type="entry name" value="AMP-binding"/>
    <property type="match status" value="4"/>
</dbReference>
<keyword evidence="3" id="KW-0596">Phosphopantetheine</keyword>
<dbReference type="InterPro" id="IPR009081">
    <property type="entry name" value="PP-bd_ACP"/>
</dbReference>
<reference evidence="7 8" key="1">
    <citation type="submission" date="2016-11" db="EMBL/GenBank/DDBJ databases">
        <authorList>
            <person name="Jaros S."/>
            <person name="Januszkiewicz K."/>
            <person name="Wedrychowicz H."/>
        </authorList>
    </citation>
    <scope>NUCLEOTIDE SEQUENCE [LARGE SCALE GENOMIC DNA]</scope>
    <source>
        <strain evidence="7 8">CECT 7868</strain>
    </source>
</reference>
<evidence type="ECO:0000256" key="5">
    <source>
        <dbReference type="ARBA" id="ARBA00022598"/>
    </source>
</evidence>
<dbReference type="Pfam" id="PF00668">
    <property type="entry name" value="Condensation"/>
    <property type="match status" value="4"/>
</dbReference>
<evidence type="ECO:0000313" key="7">
    <source>
        <dbReference type="EMBL" id="SHI81223.1"/>
    </source>
</evidence>
<dbReference type="EMBL" id="FQXZ01000047">
    <property type="protein sequence ID" value="SHI81223.1"/>
    <property type="molecule type" value="Genomic_DNA"/>
</dbReference>
<dbReference type="Gene3D" id="3.40.50.980">
    <property type="match status" value="8"/>
</dbReference>
<keyword evidence="4" id="KW-0597">Phosphoprotein</keyword>
<dbReference type="SMART" id="SM00823">
    <property type="entry name" value="PKS_PP"/>
    <property type="match status" value="4"/>
</dbReference>